<organism evidence="1">
    <name type="scientific">marine sediment metagenome</name>
    <dbReference type="NCBI Taxonomy" id="412755"/>
    <lineage>
        <taxon>unclassified sequences</taxon>
        <taxon>metagenomes</taxon>
        <taxon>ecological metagenomes</taxon>
    </lineage>
</organism>
<gene>
    <name evidence="1" type="ORF">LCGC14_0612090</name>
</gene>
<accession>A0A0F9RRL7</accession>
<comment type="caution">
    <text evidence="1">The sequence shown here is derived from an EMBL/GenBank/DDBJ whole genome shotgun (WGS) entry which is preliminary data.</text>
</comment>
<reference evidence="1" key="1">
    <citation type="journal article" date="2015" name="Nature">
        <title>Complex archaea that bridge the gap between prokaryotes and eukaryotes.</title>
        <authorList>
            <person name="Spang A."/>
            <person name="Saw J.H."/>
            <person name="Jorgensen S.L."/>
            <person name="Zaremba-Niedzwiedzka K."/>
            <person name="Martijn J."/>
            <person name="Lind A.E."/>
            <person name="van Eijk R."/>
            <person name="Schleper C."/>
            <person name="Guy L."/>
            <person name="Ettema T.J."/>
        </authorList>
    </citation>
    <scope>NUCLEOTIDE SEQUENCE</scope>
</reference>
<protein>
    <submittedName>
        <fullName evidence="1">Uncharacterized protein</fullName>
    </submittedName>
</protein>
<dbReference type="EMBL" id="LAZR01001017">
    <property type="protein sequence ID" value="KKN52477.1"/>
    <property type="molecule type" value="Genomic_DNA"/>
</dbReference>
<name>A0A0F9RRL7_9ZZZZ</name>
<proteinExistence type="predicted"/>
<evidence type="ECO:0000313" key="1">
    <source>
        <dbReference type="EMBL" id="KKN52477.1"/>
    </source>
</evidence>
<dbReference type="AlphaFoldDB" id="A0A0F9RRL7"/>
<sequence>MDAGFISVRRGYHFIPKHIMGKFADVFAHDWPHLPMWLAQKVMHGILKMINGDITRFGLPEPDHKIFESHPIVNSQLLHYLGHGDVTAKGNVERLDCKHVVFKDGSYGPFTVPNTKGGKCEFAAAANGPGSVDGS</sequence>